<keyword evidence="2" id="KW-1185">Reference proteome</keyword>
<dbReference type="OrthoDB" id="1738821at2759"/>
<evidence type="ECO:0000313" key="2">
    <source>
        <dbReference type="Proteomes" id="UP000585474"/>
    </source>
</evidence>
<gene>
    <name evidence="1" type="ORF">Acr_18g0007880</name>
</gene>
<dbReference type="AlphaFoldDB" id="A0A7J0G759"/>
<dbReference type="PANTHER" id="PTHR48475">
    <property type="entry name" value="RIBONUCLEASE H"/>
    <property type="match status" value="1"/>
</dbReference>
<name>A0A7J0G759_9ERIC</name>
<reference evidence="1 2" key="1">
    <citation type="submission" date="2019-07" db="EMBL/GenBank/DDBJ databases">
        <title>De Novo Assembly of kiwifruit Actinidia rufa.</title>
        <authorList>
            <person name="Sugita-Konishi S."/>
            <person name="Sato K."/>
            <person name="Mori E."/>
            <person name="Abe Y."/>
            <person name="Kisaki G."/>
            <person name="Hamano K."/>
            <person name="Suezawa K."/>
            <person name="Otani M."/>
            <person name="Fukuda T."/>
            <person name="Manabe T."/>
            <person name="Gomi K."/>
            <person name="Tabuchi M."/>
            <person name="Akimitsu K."/>
            <person name="Kataoka I."/>
        </authorList>
    </citation>
    <scope>NUCLEOTIDE SEQUENCE [LARGE SCALE GENOMIC DNA]</scope>
    <source>
        <strain evidence="2">cv. Fuchu</strain>
    </source>
</reference>
<dbReference type="Proteomes" id="UP000585474">
    <property type="component" value="Unassembled WGS sequence"/>
</dbReference>
<accession>A0A7J0G759</accession>
<evidence type="ECO:0000313" key="1">
    <source>
        <dbReference type="EMBL" id="GFZ06618.1"/>
    </source>
</evidence>
<proteinExistence type="predicted"/>
<organism evidence="1 2">
    <name type="scientific">Actinidia rufa</name>
    <dbReference type="NCBI Taxonomy" id="165716"/>
    <lineage>
        <taxon>Eukaryota</taxon>
        <taxon>Viridiplantae</taxon>
        <taxon>Streptophyta</taxon>
        <taxon>Embryophyta</taxon>
        <taxon>Tracheophyta</taxon>
        <taxon>Spermatophyta</taxon>
        <taxon>Magnoliopsida</taxon>
        <taxon>eudicotyledons</taxon>
        <taxon>Gunneridae</taxon>
        <taxon>Pentapetalae</taxon>
        <taxon>asterids</taxon>
        <taxon>Ericales</taxon>
        <taxon>Actinidiaceae</taxon>
        <taxon>Actinidia</taxon>
    </lineage>
</organism>
<protein>
    <submittedName>
        <fullName evidence="1">Uncharacterized protein</fullName>
    </submittedName>
</protein>
<dbReference type="EMBL" id="BJWL01000018">
    <property type="protein sequence ID" value="GFZ06618.1"/>
    <property type="molecule type" value="Genomic_DNA"/>
</dbReference>
<comment type="caution">
    <text evidence="1">The sequence shown here is derived from an EMBL/GenBank/DDBJ whole genome shotgun (WGS) entry which is preliminary data.</text>
</comment>
<dbReference type="PANTHER" id="PTHR48475:SF2">
    <property type="entry name" value="RIBONUCLEASE H"/>
    <property type="match status" value="1"/>
</dbReference>
<sequence length="90" mass="9758">MAIKAQALADFISKFTYDATSYPEVEGPKEQDQGDGLARWKLFEDGLSNQHGCGAGLVLQNPSGEQMEYAISIGFKATNNEAKYKAPSPD</sequence>